<reference evidence="3 4" key="1">
    <citation type="submission" date="2019-08" db="EMBL/GenBank/DDBJ databases">
        <title>Deep-cultivation of Planctomycetes and their phenomic and genomic characterization uncovers novel biology.</title>
        <authorList>
            <person name="Wiegand S."/>
            <person name="Jogler M."/>
            <person name="Boedeker C."/>
            <person name="Pinto D."/>
            <person name="Vollmers J."/>
            <person name="Rivas-Marin E."/>
            <person name="Kohn T."/>
            <person name="Peeters S.H."/>
            <person name="Heuer A."/>
            <person name="Rast P."/>
            <person name="Oberbeckmann S."/>
            <person name="Bunk B."/>
            <person name="Jeske O."/>
            <person name="Meyerdierks A."/>
            <person name="Storesund J.E."/>
            <person name="Kallscheuer N."/>
            <person name="Luecker S."/>
            <person name="Lage O.M."/>
            <person name="Pohl T."/>
            <person name="Merkel B.J."/>
            <person name="Hornburger P."/>
            <person name="Mueller R.-W."/>
            <person name="Bruemmer F."/>
            <person name="Labrenz M."/>
            <person name="Spormann A.M."/>
            <person name="Op den Camp H."/>
            <person name="Overmann J."/>
            <person name="Amann R."/>
            <person name="Jetten M.S.M."/>
            <person name="Mascher T."/>
            <person name="Medema M.H."/>
            <person name="Devos D.P."/>
            <person name="Kaster A.-K."/>
            <person name="Ovreas L."/>
            <person name="Rohde M."/>
            <person name="Galperin M.Y."/>
            <person name="Jogler C."/>
        </authorList>
    </citation>
    <scope>NUCLEOTIDE SEQUENCE [LARGE SCALE GENOMIC DNA]</scope>
    <source>
        <strain evidence="3 4">OJF2</strain>
    </source>
</reference>
<dbReference type="PANTHER" id="PTHR30007:SF0">
    <property type="entry name" value="TRANSPOSASE"/>
    <property type="match status" value="1"/>
</dbReference>
<dbReference type="PANTHER" id="PTHR30007">
    <property type="entry name" value="PHP DOMAIN PROTEIN"/>
    <property type="match status" value="1"/>
</dbReference>
<evidence type="ECO:0000313" key="3">
    <source>
        <dbReference type="EMBL" id="QEH38624.1"/>
    </source>
</evidence>
<dbReference type="AlphaFoldDB" id="A0A5B9WEI6"/>
<proteinExistence type="predicted"/>
<dbReference type="Proteomes" id="UP000324233">
    <property type="component" value="Chromosome"/>
</dbReference>
<feature type="region of interest" description="Disordered" evidence="1">
    <location>
        <begin position="1"/>
        <end position="21"/>
    </location>
</feature>
<keyword evidence="4" id="KW-1185">Reference proteome</keyword>
<dbReference type="GO" id="GO:0006313">
    <property type="term" value="P:DNA transposition"/>
    <property type="evidence" value="ECO:0007669"/>
    <property type="project" value="InterPro"/>
</dbReference>
<evidence type="ECO:0000256" key="1">
    <source>
        <dbReference type="SAM" id="MobiDB-lite"/>
    </source>
</evidence>
<dbReference type="InterPro" id="IPR002559">
    <property type="entry name" value="Transposase_11"/>
</dbReference>
<dbReference type="GO" id="GO:0004803">
    <property type="term" value="F:transposase activity"/>
    <property type="evidence" value="ECO:0007669"/>
    <property type="project" value="InterPro"/>
</dbReference>
<sequence>MRAGRAPRLNVKSGPSGLDNGVHFKEKAVDTSKGHKPRRWVVERTFDWLSKCRGLLVRYKKSDINYLGMIQLACALLLYRRLYRLTQGKPKIAVT</sequence>
<organism evidence="3 4">
    <name type="scientific">Aquisphaera giovannonii</name>
    <dbReference type="NCBI Taxonomy" id="406548"/>
    <lineage>
        <taxon>Bacteria</taxon>
        <taxon>Pseudomonadati</taxon>
        <taxon>Planctomycetota</taxon>
        <taxon>Planctomycetia</taxon>
        <taxon>Isosphaerales</taxon>
        <taxon>Isosphaeraceae</taxon>
        <taxon>Aquisphaera</taxon>
    </lineage>
</organism>
<evidence type="ECO:0000313" key="4">
    <source>
        <dbReference type="Proteomes" id="UP000324233"/>
    </source>
</evidence>
<dbReference type="Pfam" id="PF01609">
    <property type="entry name" value="DDE_Tnp_1"/>
    <property type="match status" value="1"/>
</dbReference>
<evidence type="ECO:0000259" key="2">
    <source>
        <dbReference type="Pfam" id="PF01609"/>
    </source>
</evidence>
<feature type="domain" description="Transposase IS4-like" evidence="2">
    <location>
        <begin position="36"/>
        <end position="78"/>
    </location>
</feature>
<dbReference type="EMBL" id="CP042997">
    <property type="protein sequence ID" value="QEH38624.1"/>
    <property type="molecule type" value="Genomic_DNA"/>
</dbReference>
<gene>
    <name evidence="3" type="ORF">OJF2_72300</name>
</gene>
<name>A0A5B9WEI6_9BACT</name>
<accession>A0A5B9WEI6</accession>
<dbReference type="GO" id="GO:0003677">
    <property type="term" value="F:DNA binding"/>
    <property type="evidence" value="ECO:0007669"/>
    <property type="project" value="InterPro"/>
</dbReference>
<protein>
    <recommendedName>
        <fullName evidence="2">Transposase IS4-like domain-containing protein</fullName>
    </recommendedName>
</protein>
<dbReference type="KEGG" id="agv:OJF2_72300"/>